<feature type="compositionally biased region" description="Basic and acidic residues" evidence="1">
    <location>
        <begin position="8"/>
        <end position="44"/>
    </location>
</feature>
<proteinExistence type="predicted"/>
<organism evidence="3 4">
    <name type="scientific">Colletotrichum liriopes</name>
    <dbReference type="NCBI Taxonomy" id="708192"/>
    <lineage>
        <taxon>Eukaryota</taxon>
        <taxon>Fungi</taxon>
        <taxon>Dikarya</taxon>
        <taxon>Ascomycota</taxon>
        <taxon>Pezizomycotina</taxon>
        <taxon>Sordariomycetes</taxon>
        <taxon>Hypocreomycetidae</taxon>
        <taxon>Glomerellales</taxon>
        <taxon>Glomerellaceae</taxon>
        <taxon>Colletotrichum</taxon>
        <taxon>Colletotrichum spaethianum species complex</taxon>
    </lineage>
</organism>
<accession>A0AA37GRR6</accession>
<comment type="caution">
    <text evidence="3">The sequence shown here is derived from an EMBL/GenBank/DDBJ whole genome shotgun (WGS) entry which is preliminary data.</text>
</comment>
<dbReference type="EMBL" id="BPPX01000020">
    <property type="protein sequence ID" value="GJC85970.1"/>
    <property type="molecule type" value="Genomic_DNA"/>
</dbReference>
<dbReference type="Proteomes" id="UP001055172">
    <property type="component" value="Unassembled WGS sequence"/>
</dbReference>
<feature type="region of interest" description="Disordered" evidence="1">
    <location>
        <begin position="1"/>
        <end position="65"/>
    </location>
</feature>
<name>A0AA37GRR6_9PEZI</name>
<evidence type="ECO:0000259" key="2">
    <source>
        <dbReference type="Pfam" id="PF13254"/>
    </source>
</evidence>
<reference evidence="3 4" key="1">
    <citation type="submission" date="2021-07" db="EMBL/GenBank/DDBJ databases">
        <title>Genome data of Colletotrichum spaethianum.</title>
        <authorList>
            <person name="Utami Y.D."/>
            <person name="Hiruma K."/>
        </authorList>
    </citation>
    <scope>NUCLEOTIDE SEQUENCE [LARGE SCALE GENOMIC DNA]</scope>
    <source>
        <strain evidence="3 4">MAFF 242679</strain>
    </source>
</reference>
<evidence type="ECO:0000313" key="4">
    <source>
        <dbReference type="Proteomes" id="UP001055172"/>
    </source>
</evidence>
<sequence>MSEQAMDDVSKFLQDVKEMNARRTEEDDARQRELDEKIQQEKRERQARRAASALLSSAPRPASLSLPSLSAVPSALFYKLSFPDVAKAQILLRVVSCPSGCSCSCSRRAMFRFRLPSTRKLSY</sequence>
<feature type="domain" description="DUF4045" evidence="2">
    <location>
        <begin position="7"/>
        <end position="50"/>
    </location>
</feature>
<evidence type="ECO:0000256" key="1">
    <source>
        <dbReference type="SAM" id="MobiDB-lite"/>
    </source>
</evidence>
<gene>
    <name evidence="3" type="ORF">ColLi_08808</name>
</gene>
<feature type="compositionally biased region" description="Low complexity" evidence="1">
    <location>
        <begin position="49"/>
        <end position="65"/>
    </location>
</feature>
<dbReference type="AlphaFoldDB" id="A0AA37GRR6"/>
<protein>
    <recommendedName>
        <fullName evidence="2">DUF4045 domain-containing protein</fullName>
    </recommendedName>
</protein>
<keyword evidence="4" id="KW-1185">Reference proteome</keyword>
<evidence type="ECO:0000313" key="3">
    <source>
        <dbReference type="EMBL" id="GJC85970.1"/>
    </source>
</evidence>
<dbReference type="Pfam" id="PF13254">
    <property type="entry name" value="DUF4045"/>
    <property type="match status" value="1"/>
</dbReference>
<dbReference type="InterPro" id="IPR025118">
    <property type="entry name" value="DUF4045"/>
</dbReference>